<evidence type="ECO:0000313" key="2">
    <source>
        <dbReference type="Proteomes" id="UP000004344"/>
    </source>
</evidence>
<reference evidence="1 2" key="1">
    <citation type="submission" date="2011-09" db="EMBL/GenBank/DDBJ databases">
        <title>The draft genome of Fischerella sp. JSC-11.</title>
        <authorList>
            <consortium name="US DOE Joint Genome Institute (JGI-PGF)"/>
            <person name="Lucas S."/>
            <person name="Han J."/>
            <person name="Lapidus A."/>
            <person name="Cheng J.-F."/>
            <person name="Goodwin L."/>
            <person name="Pitluck S."/>
            <person name="Peters L."/>
            <person name="Land M.L."/>
            <person name="Hauser L."/>
            <person name="Sarkisova S."/>
            <person name="Bryant D.A."/>
            <person name="Brown I."/>
            <person name="Woyke T.J."/>
        </authorList>
    </citation>
    <scope>NUCLEOTIDE SEQUENCE [LARGE SCALE GENOMIC DNA]</scope>
    <source>
        <strain evidence="1 2">JSC-11</strain>
    </source>
</reference>
<protein>
    <submittedName>
        <fullName evidence="1">Uncharacterized protein</fullName>
    </submittedName>
</protein>
<gene>
    <name evidence="1" type="ORF">FJSC11DRAFT_0343</name>
</gene>
<sequence length="37" mass="4404">MGKNEPQRHEDREETLLLPWRPWRLGGSLNKISMRTA</sequence>
<comment type="caution">
    <text evidence="1">The sequence shown here is derived from an EMBL/GenBank/DDBJ whole genome shotgun (WGS) entry which is preliminary data.</text>
</comment>
<dbReference type="EMBL" id="AGIZ01000001">
    <property type="protein sequence ID" value="EHC19526.1"/>
    <property type="molecule type" value="Genomic_DNA"/>
</dbReference>
<dbReference type="Proteomes" id="UP000004344">
    <property type="component" value="Unassembled WGS sequence"/>
</dbReference>
<name>G6FN96_9CYAN</name>
<dbReference type="AlphaFoldDB" id="G6FN96"/>
<organism evidence="1 2">
    <name type="scientific">Fischerella thermalis JSC-11</name>
    <dbReference type="NCBI Taxonomy" id="741277"/>
    <lineage>
        <taxon>Bacteria</taxon>
        <taxon>Bacillati</taxon>
        <taxon>Cyanobacteriota</taxon>
        <taxon>Cyanophyceae</taxon>
        <taxon>Nostocales</taxon>
        <taxon>Hapalosiphonaceae</taxon>
        <taxon>Fischerella</taxon>
    </lineage>
</organism>
<evidence type="ECO:0000313" key="1">
    <source>
        <dbReference type="EMBL" id="EHC19526.1"/>
    </source>
</evidence>
<accession>G6FN96</accession>
<proteinExistence type="predicted"/>
<keyword evidence="2" id="KW-1185">Reference proteome</keyword>